<dbReference type="SUPFAM" id="SSF53137">
    <property type="entry name" value="Translational machinery components"/>
    <property type="match status" value="1"/>
</dbReference>
<accession>A0ABY9CM91</accession>
<dbReference type="Proteomes" id="UP001227230">
    <property type="component" value="Chromosome 10"/>
</dbReference>
<name>A0ABY9CM91_VITVI</name>
<evidence type="ECO:0000256" key="1">
    <source>
        <dbReference type="ARBA" id="ARBA00006194"/>
    </source>
</evidence>
<keyword evidence="3" id="KW-0687">Ribonucleoprotein</keyword>
<organism evidence="4 5">
    <name type="scientific">Vitis vinifera</name>
    <name type="common">Grape</name>
    <dbReference type="NCBI Taxonomy" id="29760"/>
    <lineage>
        <taxon>Eukaryota</taxon>
        <taxon>Viridiplantae</taxon>
        <taxon>Streptophyta</taxon>
        <taxon>Embryophyta</taxon>
        <taxon>Tracheophyta</taxon>
        <taxon>Spermatophyta</taxon>
        <taxon>Magnoliopsida</taxon>
        <taxon>eudicotyledons</taxon>
        <taxon>Gunneridae</taxon>
        <taxon>Pentapetalae</taxon>
        <taxon>rosids</taxon>
        <taxon>Vitales</taxon>
        <taxon>Vitaceae</taxon>
        <taxon>Viteae</taxon>
        <taxon>Vitis</taxon>
    </lineage>
</organism>
<dbReference type="EMBL" id="CP126657">
    <property type="protein sequence ID" value="WJZ95753.1"/>
    <property type="molecule type" value="Genomic_DNA"/>
</dbReference>
<dbReference type="InterPro" id="IPR001971">
    <property type="entry name" value="Ribosomal_uS11"/>
</dbReference>
<sequence length="190" mass="21261">MIDLGFPETRRTVDSPINVNDLNMFPRLQHTCLAAARSVFDFLTRIPRQLSSAVRNRITFPFSFEASCGTIPPSLRLVPSSRAKFWHVKSCITLAFSIALPAMLGGEVLVASPFAYLPALPVYLLENHPSRSPYAWREGFILILHHLTSKVLGDAALRAIRRSGTILLSFVRDVTPMPHNGCRPPKKRRV</sequence>
<dbReference type="InterPro" id="IPR036967">
    <property type="entry name" value="Ribosomal_uS11_sf"/>
</dbReference>
<keyword evidence="2" id="KW-0689">Ribosomal protein</keyword>
<evidence type="ECO:0000313" key="4">
    <source>
        <dbReference type="EMBL" id="WJZ95753.1"/>
    </source>
</evidence>
<reference evidence="4 5" key="1">
    <citation type="journal article" date="2023" name="Hortic Res">
        <title>The complete reference genome for grapevine (Vitis vinifera L.) genetics and breeding.</title>
        <authorList>
            <person name="Shi X."/>
            <person name="Cao S."/>
            <person name="Wang X."/>
            <person name="Huang S."/>
            <person name="Wang Y."/>
            <person name="Liu Z."/>
            <person name="Liu W."/>
            <person name="Leng X."/>
            <person name="Peng Y."/>
            <person name="Wang N."/>
            <person name="Wang Y."/>
            <person name="Ma Z."/>
            <person name="Xu X."/>
            <person name="Zhang F."/>
            <person name="Xue H."/>
            <person name="Zhong H."/>
            <person name="Wang Y."/>
            <person name="Zhang K."/>
            <person name="Velt A."/>
            <person name="Avia K."/>
            <person name="Holtgrawe D."/>
            <person name="Grimplet J."/>
            <person name="Matus J.T."/>
            <person name="Ware D."/>
            <person name="Wu X."/>
            <person name="Wang H."/>
            <person name="Liu C."/>
            <person name="Fang Y."/>
            <person name="Rustenholz C."/>
            <person name="Cheng Z."/>
            <person name="Xiao H."/>
            <person name="Zhou Y."/>
        </authorList>
    </citation>
    <scope>NUCLEOTIDE SEQUENCE [LARGE SCALE GENOMIC DNA]</scope>
    <source>
        <strain evidence="5">cv. Pinot noir / PN40024</strain>
        <tissue evidence="4">Leaf</tissue>
    </source>
</reference>
<keyword evidence="5" id="KW-1185">Reference proteome</keyword>
<proteinExistence type="inferred from homology"/>
<gene>
    <name evidence="4" type="ORF">VitviT2T_014496</name>
</gene>
<dbReference type="Gene3D" id="3.30.420.80">
    <property type="entry name" value="Ribosomal protein S11"/>
    <property type="match status" value="1"/>
</dbReference>
<dbReference type="Pfam" id="PF00411">
    <property type="entry name" value="Ribosomal_S11"/>
    <property type="match status" value="1"/>
</dbReference>
<evidence type="ECO:0000313" key="5">
    <source>
        <dbReference type="Proteomes" id="UP001227230"/>
    </source>
</evidence>
<evidence type="ECO:0000256" key="2">
    <source>
        <dbReference type="ARBA" id="ARBA00022980"/>
    </source>
</evidence>
<comment type="similarity">
    <text evidence="1">Belongs to the universal ribosomal protein uS11 family.</text>
</comment>
<protein>
    <recommendedName>
        <fullName evidence="6">Ribosomal protein S11</fullName>
    </recommendedName>
</protein>
<evidence type="ECO:0000256" key="3">
    <source>
        <dbReference type="ARBA" id="ARBA00023274"/>
    </source>
</evidence>
<evidence type="ECO:0008006" key="6">
    <source>
        <dbReference type="Google" id="ProtNLM"/>
    </source>
</evidence>